<accession>A0A1H0FGJ5</accession>
<dbReference type="EMBL" id="FNIJ01000006">
    <property type="protein sequence ID" value="SDN93559.1"/>
    <property type="molecule type" value="Genomic_DNA"/>
</dbReference>
<dbReference type="Gene3D" id="3.30.700.10">
    <property type="entry name" value="Glycoprotein, Type 4 Pilin"/>
    <property type="match status" value="1"/>
</dbReference>
<evidence type="ECO:0000313" key="1">
    <source>
        <dbReference type="EMBL" id="SDN93559.1"/>
    </source>
</evidence>
<proteinExistence type="predicted"/>
<evidence type="ECO:0000313" key="2">
    <source>
        <dbReference type="Proteomes" id="UP000242957"/>
    </source>
</evidence>
<dbReference type="STRING" id="198616.SAMN05216193_106185"/>
<sequence>MTIVGILAAIAVPAYDSHIARSRVRAAQVDLVALSMVIEADYQRSMAYPVGSFEGTAKVRERFGAWQPSEKTFSYSVTSSADAYTATATGLSGKLKGCSMTLDQEGTRTGNCPHVGGTDWQ</sequence>
<dbReference type="InterPro" id="IPR031982">
    <property type="entry name" value="PilE-like"/>
</dbReference>
<reference evidence="2" key="1">
    <citation type="submission" date="2016-10" db="EMBL/GenBank/DDBJ databases">
        <authorList>
            <person name="Varghese N."/>
            <person name="Submissions S."/>
        </authorList>
    </citation>
    <scope>NUCLEOTIDE SEQUENCE [LARGE SCALE GENOMIC DNA]</scope>
    <source>
        <strain evidence="2">JCM 21621</strain>
    </source>
</reference>
<dbReference type="SUPFAM" id="SSF54523">
    <property type="entry name" value="Pili subunits"/>
    <property type="match status" value="1"/>
</dbReference>
<dbReference type="Pfam" id="PF16732">
    <property type="entry name" value="ComP_DUS"/>
    <property type="match status" value="1"/>
</dbReference>
<dbReference type="InterPro" id="IPR045584">
    <property type="entry name" value="Pilin-like"/>
</dbReference>
<name>A0A1H0FGJ5_9PSED</name>
<organism evidence="1 2">
    <name type="scientific">Pseudomonas jinjuensis</name>
    <dbReference type="NCBI Taxonomy" id="198616"/>
    <lineage>
        <taxon>Bacteria</taxon>
        <taxon>Pseudomonadati</taxon>
        <taxon>Pseudomonadota</taxon>
        <taxon>Gammaproteobacteria</taxon>
        <taxon>Pseudomonadales</taxon>
        <taxon>Pseudomonadaceae</taxon>
        <taxon>Pseudomonas</taxon>
    </lineage>
</organism>
<gene>
    <name evidence="1" type="ORF">SAMN05216193_106185</name>
</gene>
<keyword evidence="2" id="KW-1185">Reference proteome</keyword>
<dbReference type="AlphaFoldDB" id="A0A1H0FGJ5"/>
<protein>
    <submittedName>
        <fullName evidence="1">Type IV pilus assembly protein PilA/type IV pilus assembly protein PilE</fullName>
    </submittedName>
</protein>
<dbReference type="GO" id="GO:0043683">
    <property type="term" value="P:type IV pilus assembly"/>
    <property type="evidence" value="ECO:0007669"/>
    <property type="project" value="InterPro"/>
</dbReference>
<dbReference type="Proteomes" id="UP000242957">
    <property type="component" value="Unassembled WGS sequence"/>
</dbReference>